<dbReference type="AlphaFoldDB" id="A0A0B7GTI2"/>
<accession>A0A0B7GTI2</accession>
<sequence>MQTKIEGLFSCGNALHVNDLVDYVSESGKIAGEATADFAAGKPQSRAAQNLPAQSRTTQNLAAQTGAEQNPSASGLKKTIQITGKILYAVPQEITETESGEVIFYFRSSEELEQARLTLRDGDTILFDKKYAILKPPEMERFKLPAEKMLEAKKLELVLTTETEEK</sequence>
<name>A0A0B7GTI2_TREPH</name>
<keyword evidence="3" id="KW-1185">Reference proteome</keyword>
<evidence type="ECO:0000313" key="3">
    <source>
        <dbReference type="Proteomes" id="UP000042527"/>
    </source>
</evidence>
<organism evidence="2 3">
    <name type="scientific">Treponema phagedenis</name>
    <dbReference type="NCBI Taxonomy" id="162"/>
    <lineage>
        <taxon>Bacteria</taxon>
        <taxon>Pseudomonadati</taxon>
        <taxon>Spirochaetota</taxon>
        <taxon>Spirochaetia</taxon>
        <taxon>Spirochaetales</taxon>
        <taxon>Treponemataceae</taxon>
        <taxon>Treponema</taxon>
    </lineage>
</organism>
<evidence type="ECO:0000313" key="2">
    <source>
        <dbReference type="EMBL" id="CEM60842.1"/>
    </source>
</evidence>
<evidence type="ECO:0000256" key="1">
    <source>
        <dbReference type="SAM" id="MobiDB-lite"/>
    </source>
</evidence>
<feature type="compositionally biased region" description="Polar residues" evidence="1">
    <location>
        <begin position="46"/>
        <end position="73"/>
    </location>
</feature>
<dbReference type="Proteomes" id="UP000042527">
    <property type="component" value="Unassembled WGS sequence"/>
</dbReference>
<protein>
    <submittedName>
        <fullName evidence="2">Pyridine nucleotide-disulfide oxidoreductase</fullName>
    </submittedName>
</protein>
<reference evidence="3" key="1">
    <citation type="submission" date="2015-01" db="EMBL/GenBank/DDBJ databases">
        <authorList>
            <person name="Manzoor Shahid"/>
            <person name="Zubair Saima"/>
        </authorList>
    </citation>
    <scope>NUCLEOTIDE SEQUENCE [LARGE SCALE GENOMIC DNA]</scope>
    <source>
        <strain evidence="3">V1</strain>
    </source>
</reference>
<proteinExistence type="predicted"/>
<gene>
    <name evidence="2" type="ORF">TPHV1_110068</name>
</gene>
<feature type="region of interest" description="Disordered" evidence="1">
    <location>
        <begin position="41"/>
        <end position="76"/>
    </location>
</feature>
<dbReference type="EMBL" id="CDNC01000003">
    <property type="protein sequence ID" value="CEM60842.1"/>
    <property type="molecule type" value="Genomic_DNA"/>
</dbReference>